<keyword evidence="1" id="KW-1133">Transmembrane helix</keyword>
<dbReference type="Proteomes" id="UP000326994">
    <property type="component" value="Unassembled WGS sequence"/>
</dbReference>
<evidence type="ECO:0000313" key="2">
    <source>
        <dbReference type="EMBL" id="GEQ86698.1"/>
    </source>
</evidence>
<comment type="caution">
    <text evidence="2">The sequence shown here is derived from an EMBL/GenBank/DDBJ whole genome shotgun (WGS) entry which is preliminary data.</text>
</comment>
<feature type="transmembrane region" description="Helical" evidence="1">
    <location>
        <begin position="15"/>
        <end position="42"/>
    </location>
</feature>
<evidence type="ECO:0000313" key="3">
    <source>
        <dbReference type="Proteomes" id="UP000326994"/>
    </source>
</evidence>
<dbReference type="EMBL" id="BKCF01000004">
    <property type="protein sequence ID" value="GEQ86698.1"/>
    <property type="molecule type" value="Genomic_DNA"/>
</dbReference>
<keyword evidence="1" id="KW-0812">Transmembrane</keyword>
<dbReference type="RefSeq" id="WP_151894621.1">
    <property type="nucleotide sequence ID" value="NZ_BKCF01000004.1"/>
</dbReference>
<proteinExistence type="predicted"/>
<keyword evidence="1" id="KW-0472">Membrane</keyword>
<keyword evidence="3" id="KW-1185">Reference proteome</keyword>
<gene>
    <name evidence="2" type="ORF">ULMS_22060</name>
</gene>
<dbReference type="OrthoDB" id="1450571at2"/>
<sequence length="125" mass="14271">MILIVRSVSKWYPELFLVFTVLLYWIFSGTLINPIAIVLITALNAQLVIKNKTFGVVLASIFILLSIYMSFQLISDVIQLEQFLPEGLMMLVSGISLFIFSGYFGFALLQKNIIYRPERLSIEND</sequence>
<name>A0A5J4FZ66_9FLAO</name>
<feature type="transmembrane region" description="Helical" evidence="1">
    <location>
        <begin position="54"/>
        <end position="75"/>
    </location>
</feature>
<evidence type="ECO:0000256" key="1">
    <source>
        <dbReference type="SAM" id="Phobius"/>
    </source>
</evidence>
<accession>A0A5J4FZ66</accession>
<reference evidence="2 3" key="1">
    <citation type="submission" date="2019-08" db="EMBL/GenBank/DDBJ databases">
        <title>Ulvibacter marinistellae sp. nov., isolated from a starfish, Patiria pectinifera.</title>
        <authorList>
            <person name="Kawano K."/>
            <person name="Ushijima N."/>
            <person name="Kihara M."/>
            <person name="Itoh H."/>
        </authorList>
    </citation>
    <scope>NUCLEOTIDE SEQUENCE [LARGE SCALE GENOMIC DNA]</scope>
    <source>
        <strain evidence="2 3">KK4</strain>
    </source>
</reference>
<feature type="transmembrane region" description="Helical" evidence="1">
    <location>
        <begin position="87"/>
        <end position="109"/>
    </location>
</feature>
<protein>
    <submittedName>
        <fullName evidence="2">Uncharacterized protein</fullName>
    </submittedName>
</protein>
<organism evidence="2 3">
    <name type="scientific">Patiriisocius marinistellae</name>
    <dbReference type="NCBI Taxonomy" id="2494560"/>
    <lineage>
        <taxon>Bacteria</taxon>
        <taxon>Pseudomonadati</taxon>
        <taxon>Bacteroidota</taxon>
        <taxon>Flavobacteriia</taxon>
        <taxon>Flavobacteriales</taxon>
        <taxon>Flavobacteriaceae</taxon>
        <taxon>Patiriisocius</taxon>
    </lineage>
</organism>
<dbReference type="AlphaFoldDB" id="A0A5J4FZ66"/>